<feature type="region of interest" description="Disordered" evidence="1">
    <location>
        <begin position="1"/>
        <end position="87"/>
    </location>
</feature>
<accession>A0A5C6N3L6</accession>
<evidence type="ECO:0000313" key="2">
    <source>
        <dbReference type="EMBL" id="TWW60317.1"/>
    </source>
</evidence>
<feature type="compositionally biased region" description="Basic and acidic residues" evidence="1">
    <location>
        <begin position="75"/>
        <end position="87"/>
    </location>
</feature>
<evidence type="ECO:0000256" key="1">
    <source>
        <dbReference type="SAM" id="MobiDB-lite"/>
    </source>
</evidence>
<sequence length="213" mass="22983">MRSGREAARAADWLAAGGGEGQVGRGQPMERGGGRGRRGRTGEHVRGCVSQMRRRTHMDQGHPRRCPGRSSGGESRIKDARSGERRCDKMEERSPGCAIANAACYCKYSAGWNQLSHMDGESSEGVGLICSCTLAMPCRSVPRGRNRDQVKGYSKQLCSTTDCDDVSSLSNPSSQSTSYSSTQFVTRINYPSARFPLDLSHLSAPARPGKAPP</sequence>
<protein>
    <submittedName>
        <fullName evidence="2">Uncharacterized protein</fullName>
    </submittedName>
</protein>
<keyword evidence="3" id="KW-1185">Reference proteome</keyword>
<evidence type="ECO:0000313" key="3">
    <source>
        <dbReference type="Proteomes" id="UP000324091"/>
    </source>
</evidence>
<comment type="caution">
    <text evidence="2">The sequence shown here is derived from an EMBL/GenBank/DDBJ whole genome shotgun (WGS) entry which is preliminary data.</text>
</comment>
<reference evidence="2 3" key="1">
    <citation type="submission" date="2019-04" db="EMBL/GenBank/DDBJ databases">
        <title>Chromosome genome assembly for Takifugu flavidus.</title>
        <authorList>
            <person name="Xiao S."/>
        </authorList>
    </citation>
    <scope>NUCLEOTIDE SEQUENCE [LARGE SCALE GENOMIC DNA]</scope>
    <source>
        <strain evidence="2">HTHZ2018</strain>
        <tissue evidence="2">Muscle</tissue>
    </source>
</reference>
<dbReference type="EMBL" id="RHFK02000018">
    <property type="protein sequence ID" value="TWW60317.1"/>
    <property type="molecule type" value="Genomic_DNA"/>
</dbReference>
<dbReference type="Proteomes" id="UP000324091">
    <property type="component" value="Chromosome 5"/>
</dbReference>
<organism evidence="2 3">
    <name type="scientific">Takifugu flavidus</name>
    <name type="common">sansaifugu</name>
    <dbReference type="NCBI Taxonomy" id="433684"/>
    <lineage>
        <taxon>Eukaryota</taxon>
        <taxon>Metazoa</taxon>
        <taxon>Chordata</taxon>
        <taxon>Craniata</taxon>
        <taxon>Vertebrata</taxon>
        <taxon>Euteleostomi</taxon>
        <taxon>Actinopterygii</taxon>
        <taxon>Neopterygii</taxon>
        <taxon>Teleostei</taxon>
        <taxon>Neoteleostei</taxon>
        <taxon>Acanthomorphata</taxon>
        <taxon>Eupercaria</taxon>
        <taxon>Tetraodontiformes</taxon>
        <taxon>Tetradontoidea</taxon>
        <taxon>Tetraodontidae</taxon>
        <taxon>Takifugu</taxon>
    </lineage>
</organism>
<name>A0A5C6N3L6_9TELE</name>
<gene>
    <name evidence="2" type="ORF">D4764_05G0004070</name>
</gene>
<dbReference type="AlphaFoldDB" id="A0A5C6N3L6"/>
<proteinExistence type="predicted"/>